<evidence type="ECO:0000256" key="1">
    <source>
        <dbReference type="SAM" id="Phobius"/>
    </source>
</evidence>
<name>A0A0N4WKA1_HAEPC</name>
<sequence length="57" mass="6482">MVCYQSPDPLIEMVLLGRNPMAAHLLQRRSLGTQIVFVSCYFPVTYLIPKGRTVMLI</sequence>
<keyword evidence="1" id="KW-1133">Transmembrane helix</keyword>
<evidence type="ECO:0000313" key="2">
    <source>
        <dbReference type="EMBL" id="VDO43020.1"/>
    </source>
</evidence>
<reference evidence="4" key="1">
    <citation type="submission" date="2017-02" db="UniProtKB">
        <authorList>
            <consortium name="WormBaseParasite"/>
        </authorList>
    </citation>
    <scope>IDENTIFICATION</scope>
</reference>
<feature type="transmembrane region" description="Helical" evidence="1">
    <location>
        <begin position="31"/>
        <end position="48"/>
    </location>
</feature>
<keyword evidence="1" id="KW-0812">Transmembrane</keyword>
<keyword evidence="3" id="KW-1185">Reference proteome</keyword>
<proteinExistence type="predicted"/>
<dbReference type="Proteomes" id="UP000268014">
    <property type="component" value="Unassembled WGS sequence"/>
</dbReference>
<protein>
    <submittedName>
        <fullName evidence="2 4">Uncharacterized protein</fullName>
    </submittedName>
</protein>
<dbReference type="AlphaFoldDB" id="A0A0N4WKA1"/>
<dbReference type="EMBL" id="UZAF01017583">
    <property type="protein sequence ID" value="VDO43020.1"/>
    <property type="molecule type" value="Genomic_DNA"/>
</dbReference>
<gene>
    <name evidence="2" type="ORF">HPLM_LOCUS11488</name>
</gene>
<evidence type="ECO:0000313" key="3">
    <source>
        <dbReference type="Proteomes" id="UP000268014"/>
    </source>
</evidence>
<dbReference type="WBParaSite" id="HPLM_0001149601-mRNA-1">
    <property type="protein sequence ID" value="HPLM_0001149601-mRNA-1"/>
    <property type="gene ID" value="HPLM_0001149601"/>
</dbReference>
<accession>A0A0N4WKA1</accession>
<evidence type="ECO:0000313" key="4">
    <source>
        <dbReference type="WBParaSite" id="HPLM_0001149601-mRNA-1"/>
    </source>
</evidence>
<reference evidence="2 3" key="2">
    <citation type="submission" date="2018-11" db="EMBL/GenBank/DDBJ databases">
        <authorList>
            <consortium name="Pathogen Informatics"/>
        </authorList>
    </citation>
    <scope>NUCLEOTIDE SEQUENCE [LARGE SCALE GENOMIC DNA]</scope>
    <source>
        <strain evidence="2 3">MHpl1</strain>
    </source>
</reference>
<organism evidence="4">
    <name type="scientific">Haemonchus placei</name>
    <name type="common">Barber's pole worm</name>
    <dbReference type="NCBI Taxonomy" id="6290"/>
    <lineage>
        <taxon>Eukaryota</taxon>
        <taxon>Metazoa</taxon>
        <taxon>Ecdysozoa</taxon>
        <taxon>Nematoda</taxon>
        <taxon>Chromadorea</taxon>
        <taxon>Rhabditida</taxon>
        <taxon>Rhabditina</taxon>
        <taxon>Rhabditomorpha</taxon>
        <taxon>Strongyloidea</taxon>
        <taxon>Trichostrongylidae</taxon>
        <taxon>Haemonchus</taxon>
    </lineage>
</organism>
<keyword evidence="1" id="KW-0472">Membrane</keyword>